<organism evidence="9 10">
    <name type="scientific">Alloalcanivorax balearicus MACL04</name>
    <dbReference type="NCBI Taxonomy" id="1177182"/>
    <lineage>
        <taxon>Bacteria</taxon>
        <taxon>Pseudomonadati</taxon>
        <taxon>Pseudomonadota</taxon>
        <taxon>Gammaproteobacteria</taxon>
        <taxon>Oceanospirillales</taxon>
        <taxon>Alcanivoracaceae</taxon>
        <taxon>Alloalcanivorax</taxon>
    </lineage>
</organism>
<dbReference type="InterPro" id="IPR038763">
    <property type="entry name" value="DHH_sf"/>
</dbReference>
<dbReference type="InterPro" id="IPR001667">
    <property type="entry name" value="DDH_dom"/>
</dbReference>
<keyword evidence="4" id="KW-0378">Hydrolase</keyword>
<name>A0ABT2R185_9GAMM</name>
<dbReference type="Pfam" id="PF02272">
    <property type="entry name" value="DHHA1"/>
    <property type="match status" value="1"/>
</dbReference>
<dbReference type="SUPFAM" id="SSF64182">
    <property type="entry name" value="DHH phosphoesterases"/>
    <property type="match status" value="1"/>
</dbReference>
<dbReference type="Gene3D" id="3.90.1640.30">
    <property type="match status" value="1"/>
</dbReference>
<evidence type="ECO:0000256" key="3">
    <source>
        <dbReference type="ARBA" id="ARBA00022722"/>
    </source>
</evidence>
<dbReference type="RefSeq" id="WP_262461222.1">
    <property type="nucleotide sequence ID" value="NZ_ARXS01000017.1"/>
</dbReference>
<evidence type="ECO:0000256" key="4">
    <source>
        <dbReference type="ARBA" id="ARBA00022801"/>
    </source>
</evidence>
<dbReference type="InterPro" id="IPR003156">
    <property type="entry name" value="DHHA1_dom"/>
</dbReference>
<evidence type="ECO:0000259" key="7">
    <source>
        <dbReference type="Pfam" id="PF02272"/>
    </source>
</evidence>
<feature type="domain" description="DDH" evidence="6">
    <location>
        <begin position="73"/>
        <end position="224"/>
    </location>
</feature>
<dbReference type="Proteomes" id="UP001064106">
    <property type="component" value="Unassembled WGS sequence"/>
</dbReference>
<evidence type="ECO:0000259" key="6">
    <source>
        <dbReference type="Pfam" id="PF01368"/>
    </source>
</evidence>
<dbReference type="InterPro" id="IPR004610">
    <property type="entry name" value="RecJ"/>
</dbReference>
<evidence type="ECO:0000256" key="1">
    <source>
        <dbReference type="ARBA" id="ARBA00005915"/>
    </source>
</evidence>
<accession>A0ABT2R185</accession>
<dbReference type="InterPro" id="IPR041122">
    <property type="entry name" value="RecJ_OB"/>
</dbReference>
<protein>
    <recommendedName>
        <fullName evidence="2">Single-stranded-DNA-specific exonuclease RecJ</fullName>
    </recommendedName>
</protein>
<gene>
    <name evidence="9" type="ORF">MA04_02838</name>
</gene>
<feature type="domain" description="DHHA1" evidence="7">
    <location>
        <begin position="350"/>
        <end position="443"/>
    </location>
</feature>
<comment type="caution">
    <text evidence="9">The sequence shown here is derived from an EMBL/GenBank/DDBJ whole genome shotgun (WGS) entry which is preliminary data.</text>
</comment>
<keyword evidence="3" id="KW-0540">Nuclease</keyword>
<dbReference type="PANTHER" id="PTHR30255:SF2">
    <property type="entry name" value="SINGLE-STRANDED-DNA-SPECIFIC EXONUCLEASE RECJ"/>
    <property type="match status" value="1"/>
</dbReference>
<evidence type="ECO:0000313" key="10">
    <source>
        <dbReference type="Proteomes" id="UP001064106"/>
    </source>
</evidence>
<dbReference type="InterPro" id="IPR051673">
    <property type="entry name" value="SSDNA_exonuclease_RecJ"/>
</dbReference>
<dbReference type="Gene3D" id="3.10.310.30">
    <property type="match status" value="1"/>
</dbReference>
<dbReference type="Pfam" id="PF17768">
    <property type="entry name" value="RecJ_OB"/>
    <property type="match status" value="1"/>
</dbReference>
<dbReference type="GO" id="GO:0004527">
    <property type="term" value="F:exonuclease activity"/>
    <property type="evidence" value="ECO:0007669"/>
    <property type="project" value="UniProtKB-KW"/>
</dbReference>
<dbReference type="NCBIfam" id="TIGR00644">
    <property type="entry name" value="recJ"/>
    <property type="match status" value="1"/>
</dbReference>
<dbReference type="PANTHER" id="PTHR30255">
    <property type="entry name" value="SINGLE-STRANDED-DNA-SPECIFIC EXONUCLEASE RECJ"/>
    <property type="match status" value="1"/>
</dbReference>
<keyword evidence="5 9" id="KW-0269">Exonuclease</keyword>
<keyword evidence="10" id="KW-1185">Reference proteome</keyword>
<evidence type="ECO:0000259" key="8">
    <source>
        <dbReference type="Pfam" id="PF17768"/>
    </source>
</evidence>
<evidence type="ECO:0000313" key="9">
    <source>
        <dbReference type="EMBL" id="MCU5783538.1"/>
    </source>
</evidence>
<sequence length="565" mass="60837">MVRAFPTIRRRLVEIPAGLAEVPPLLARILAARGMSGAEELDLSLNRLPHPRQFGGLEQAVALLLQARREHWRVCVVGDYDADGATATAVMVKGLQQLGFVRPDYLVPDRFEYGYGLSPAIVDLARERYQPYLLITVDNGIASIDGVAAARAAGLRVLITDHHLPGDTLPDADAILNPRLCDEGFPAANLAGVGVAFYVLMALQSALELRGRVVDLLDLVALGTVADVVVLDGANRILVEQGLRRLRAGQGSPGVRALLRVAGRDPARVVAADLGFAAGPRLNAAGRLSDMSHGIECLLAESDAEAERHAQELDTINRERRGIEQGMREAAMAEVARLTGPTPPALCLHGDDWHEGVVGILASRVKEALNRPVIAFAPARQQGLLKGSGRSIPGLHLRDVLDAVATGHPGLLQKFGGHAMAAGLTLERRHLAEFTSAFQAAVAAQADEDVFLDVIDTDGELGELDITLANAELLSHRFPWGQGFPPPRFDGVFEVLNHRVVGERHLKLTLGLPAAGAAVDGIFFNAPVADLPTRIQRVEGVYRLEVNEFRGQRNPQLLFEYLQVV</sequence>
<reference evidence="9" key="1">
    <citation type="submission" date="2012-09" db="EMBL/GenBank/DDBJ databases">
        <title>Genome Sequence of alkane-degrading Bacterium Alcanivorax balearicus MACL04.</title>
        <authorList>
            <person name="Lai Q."/>
            <person name="Shao Z."/>
        </authorList>
    </citation>
    <scope>NUCLEOTIDE SEQUENCE</scope>
    <source>
        <strain evidence="9">MACL04</strain>
    </source>
</reference>
<proteinExistence type="inferred from homology"/>
<evidence type="ECO:0000256" key="2">
    <source>
        <dbReference type="ARBA" id="ARBA00019841"/>
    </source>
</evidence>
<feature type="domain" description="RecJ OB" evidence="8">
    <location>
        <begin position="457"/>
        <end position="560"/>
    </location>
</feature>
<dbReference type="EMBL" id="ARXS01000017">
    <property type="protein sequence ID" value="MCU5783538.1"/>
    <property type="molecule type" value="Genomic_DNA"/>
</dbReference>
<dbReference type="Pfam" id="PF01368">
    <property type="entry name" value="DHH"/>
    <property type="match status" value="1"/>
</dbReference>
<comment type="similarity">
    <text evidence="1">Belongs to the RecJ family.</text>
</comment>
<evidence type="ECO:0000256" key="5">
    <source>
        <dbReference type="ARBA" id="ARBA00022839"/>
    </source>
</evidence>